<dbReference type="Pfam" id="PF00440">
    <property type="entry name" value="TetR_N"/>
    <property type="match status" value="1"/>
</dbReference>
<evidence type="ECO:0000256" key="3">
    <source>
        <dbReference type="ARBA" id="ARBA00023163"/>
    </source>
</evidence>
<evidence type="ECO:0000313" key="8">
    <source>
        <dbReference type="Proteomes" id="UP000295705"/>
    </source>
</evidence>
<keyword evidence="2 4" id="KW-0238">DNA-binding</keyword>
<evidence type="ECO:0000256" key="1">
    <source>
        <dbReference type="ARBA" id="ARBA00023015"/>
    </source>
</evidence>
<dbReference type="PANTHER" id="PTHR30055:SF234">
    <property type="entry name" value="HTH-TYPE TRANSCRIPTIONAL REGULATOR BETI"/>
    <property type="match status" value="1"/>
</dbReference>
<dbReference type="EMBL" id="SNYO01000005">
    <property type="protein sequence ID" value="TDQ55755.1"/>
    <property type="molecule type" value="Genomic_DNA"/>
</dbReference>
<dbReference type="AlphaFoldDB" id="A0A4R6V5J5"/>
<evidence type="ECO:0000313" key="7">
    <source>
        <dbReference type="EMBL" id="TDQ55755.1"/>
    </source>
</evidence>
<dbReference type="PROSITE" id="PS50977">
    <property type="entry name" value="HTH_TETR_2"/>
    <property type="match status" value="1"/>
</dbReference>
<gene>
    <name evidence="7" type="ORF">EV188_105151</name>
</gene>
<keyword evidence="1" id="KW-0805">Transcription regulation</keyword>
<name>A0A4R6V5J5_9PSEU</name>
<accession>A0A4R6V5J5</accession>
<feature type="compositionally biased region" description="Basic and acidic residues" evidence="5">
    <location>
        <begin position="20"/>
        <end position="29"/>
    </location>
</feature>
<keyword evidence="3" id="KW-0804">Transcription</keyword>
<keyword evidence="8" id="KW-1185">Reference proteome</keyword>
<dbReference type="InterPro" id="IPR050109">
    <property type="entry name" value="HTH-type_TetR-like_transc_reg"/>
</dbReference>
<reference evidence="7 8" key="1">
    <citation type="submission" date="2019-03" db="EMBL/GenBank/DDBJ databases">
        <title>Genomic Encyclopedia of Type Strains, Phase IV (KMG-IV): sequencing the most valuable type-strain genomes for metagenomic binning, comparative biology and taxonomic classification.</title>
        <authorList>
            <person name="Goeker M."/>
        </authorList>
    </citation>
    <scope>NUCLEOTIDE SEQUENCE [LARGE SCALE GENOMIC DNA]</scope>
    <source>
        <strain evidence="7 8">DSM 45775</strain>
    </source>
</reference>
<evidence type="ECO:0000256" key="2">
    <source>
        <dbReference type="ARBA" id="ARBA00023125"/>
    </source>
</evidence>
<dbReference type="InterPro" id="IPR009057">
    <property type="entry name" value="Homeodomain-like_sf"/>
</dbReference>
<sequence>MQCYCSEMASSVKGQRPPRTRREQQAAETRNRIVGAATELFGDPGYAATTITAIADRADVAVETVYSRFRNKAGVLNAVLEPAVVGNDQGLDILELPAIAAIRARSDQREQVRLLAEFSRTLLERAAPVQHILALAAAVDTGAAELERRDRDRRREVQAVYIDMLLVNGPLRADLTAERAAATYSALANPSTFALLTVDHGWSADDFQTWLADSLTRLLLDP</sequence>
<dbReference type="GO" id="GO:0003700">
    <property type="term" value="F:DNA-binding transcription factor activity"/>
    <property type="evidence" value="ECO:0007669"/>
    <property type="project" value="TreeGrafter"/>
</dbReference>
<feature type="domain" description="HTH tetR-type" evidence="6">
    <location>
        <begin position="27"/>
        <end position="87"/>
    </location>
</feature>
<proteinExistence type="predicted"/>
<dbReference type="SUPFAM" id="SSF46689">
    <property type="entry name" value="Homeodomain-like"/>
    <property type="match status" value="1"/>
</dbReference>
<dbReference type="Proteomes" id="UP000295705">
    <property type="component" value="Unassembled WGS sequence"/>
</dbReference>
<evidence type="ECO:0000256" key="4">
    <source>
        <dbReference type="PROSITE-ProRule" id="PRU00335"/>
    </source>
</evidence>
<dbReference type="PANTHER" id="PTHR30055">
    <property type="entry name" value="HTH-TYPE TRANSCRIPTIONAL REGULATOR RUTR"/>
    <property type="match status" value="1"/>
</dbReference>
<organism evidence="7 8">
    <name type="scientific">Actinomycetospora succinea</name>
    <dbReference type="NCBI Taxonomy" id="663603"/>
    <lineage>
        <taxon>Bacteria</taxon>
        <taxon>Bacillati</taxon>
        <taxon>Actinomycetota</taxon>
        <taxon>Actinomycetes</taxon>
        <taxon>Pseudonocardiales</taxon>
        <taxon>Pseudonocardiaceae</taxon>
        <taxon>Actinomycetospora</taxon>
    </lineage>
</organism>
<protein>
    <submittedName>
        <fullName evidence="7">TetR family transcriptional regulator</fullName>
    </submittedName>
</protein>
<dbReference type="Gene3D" id="1.10.357.10">
    <property type="entry name" value="Tetracycline Repressor, domain 2"/>
    <property type="match status" value="1"/>
</dbReference>
<comment type="caution">
    <text evidence="7">The sequence shown here is derived from an EMBL/GenBank/DDBJ whole genome shotgun (WGS) entry which is preliminary data.</text>
</comment>
<dbReference type="InterPro" id="IPR001647">
    <property type="entry name" value="HTH_TetR"/>
</dbReference>
<evidence type="ECO:0000259" key="6">
    <source>
        <dbReference type="PROSITE" id="PS50977"/>
    </source>
</evidence>
<dbReference type="PRINTS" id="PR00455">
    <property type="entry name" value="HTHTETR"/>
</dbReference>
<dbReference type="GO" id="GO:0000976">
    <property type="term" value="F:transcription cis-regulatory region binding"/>
    <property type="evidence" value="ECO:0007669"/>
    <property type="project" value="TreeGrafter"/>
</dbReference>
<feature type="region of interest" description="Disordered" evidence="5">
    <location>
        <begin position="8"/>
        <end position="29"/>
    </location>
</feature>
<feature type="DNA-binding region" description="H-T-H motif" evidence="4">
    <location>
        <begin position="50"/>
        <end position="69"/>
    </location>
</feature>
<evidence type="ECO:0000256" key="5">
    <source>
        <dbReference type="SAM" id="MobiDB-lite"/>
    </source>
</evidence>